<keyword evidence="8" id="KW-1278">Translocase</keyword>
<keyword evidence="3" id="KW-0813">Transport</keyword>
<dbReference type="InterPro" id="IPR017871">
    <property type="entry name" value="ABC_transporter-like_CS"/>
</dbReference>
<comment type="similarity">
    <text evidence="2">Belongs to the ABC transporter superfamily.</text>
</comment>
<dbReference type="InterPro" id="IPR003593">
    <property type="entry name" value="AAA+_ATPase"/>
</dbReference>
<feature type="domain" description="ABC transporter" evidence="10">
    <location>
        <begin position="14"/>
        <end position="267"/>
    </location>
</feature>
<dbReference type="PANTHER" id="PTHR43297:SF14">
    <property type="entry name" value="ATPASE AAA-TYPE CORE DOMAIN-CONTAINING PROTEIN"/>
    <property type="match status" value="1"/>
</dbReference>
<dbReference type="InterPro" id="IPR027417">
    <property type="entry name" value="P-loop_NTPase"/>
</dbReference>
<proteinExistence type="inferred from homology"/>
<dbReference type="PROSITE" id="PS50893">
    <property type="entry name" value="ABC_TRANSPORTER_2"/>
    <property type="match status" value="1"/>
</dbReference>
<dbReference type="Proteomes" id="UP000273044">
    <property type="component" value="Chromosome"/>
</dbReference>
<evidence type="ECO:0000256" key="5">
    <source>
        <dbReference type="ARBA" id="ARBA00022519"/>
    </source>
</evidence>
<keyword evidence="9" id="KW-0472">Membrane</keyword>
<dbReference type="InterPro" id="IPR003439">
    <property type="entry name" value="ABC_transporter-like_ATP-bd"/>
</dbReference>
<dbReference type="EMBL" id="CP072385">
    <property type="protein sequence ID" value="QUC11446.1"/>
    <property type="molecule type" value="Genomic_DNA"/>
</dbReference>
<dbReference type="PROSITE" id="PS00211">
    <property type="entry name" value="ABC_TRANSPORTER_1"/>
    <property type="match status" value="1"/>
</dbReference>
<dbReference type="GO" id="GO:0015833">
    <property type="term" value="P:peptide transport"/>
    <property type="evidence" value="ECO:0007669"/>
    <property type="project" value="InterPro"/>
</dbReference>
<accession>A0A448N208</accession>
<keyword evidence="13" id="KW-1185">Reference proteome</keyword>
<reference evidence="11" key="2">
    <citation type="submission" date="2021-03" db="EMBL/GenBank/DDBJ databases">
        <title>Human Oral Microbial Genomes.</title>
        <authorList>
            <person name="Johnston C.D."/>
            <person name="Chen T."/>
            <person name="Dewhirst F.E."/>
        </authorList>
    </citation>
    <scope>NUCLEOTIDE SEQUENCE</scope>
    <source>
        <strain evidence="11">F0714</strain>
    </source>
</reference>
<dbReference type="EC" id="3.6.3.-" evidence="12"/>
<evidence type="ECO:0000313" key="13">
    <source>
        <dbReference type="Proteomes" id="UP000273044"/>
    </source>
</evidence>
<comment type="subcellular location">
    <subcellularLocation>
        <location evidence="1">Cell membrane</location>
        <topology evidence="1">Peripheral membrane protein</topology>
    </subcellularLocation>
</comment>
<dbReference type="Gene3D" id="3.40.50.300">
    <property type="entry name" value="P-loop containing nucleotide triphosphate hydrolases"/>
    <property type="match status" value="1"/>
</dbReference>
<dbReference type="PANTHER" id="PTHR43297">
    <property type="entry name" value="OLIGOPEPTIDE TRANSPORT ATP-BINDING PROTEIN APPD"/>
    <property type="match status" value="1"/>
</dbReference>
<dbReference type="RefSeq" id="WP_051015080.1">
    <property type="nucleotide sequence ID" value="NZ_CAJZDL010000059.1"/>
</dbReference>
<dbReference type="GO" id="GO:0016887">
    <property type="term" value="F:ATP hydrolysis activity"/>
    <property type="evidence" value="ECO:0007669"/>
    <property type="project" value="InterPro"/>
</dbReference>
<dbReference type="CDD" id="cd03257">
    <property type="entry name" value="ABC_NikE_OppD_transporters"/>
    <property type="match status" value="1"/>
</dbReference>
<dbReference type="FunFam" id="3.40.50.300:FF:000016">
    <property type="entry name" value="Oligopeptide ABC transporter ATP-binding component"/>
    <property type="match status" value="1"/>
</dbReference>
<keyword evidence="5" id="KW-0997">Cell inner membrane</keyword>
<dbReference type="SMART" id="SM00382">
    <property type="entry name" value="AAA"/>
    <property type="match status" value="1"/>
</dbReference>
<reference evidence="12 13" key="1">
    <citation type="submission" date="2018-12" db="EMBL/GenBank/DDBJ databases">
        <authorList>
            <consortium name="Pathogen Informatics"/>
        </authorList>
    </citation>
    <scope>NUCLEOTIDE SEQUENCE [LARGE SCALE GENOMIC DNA]</scope>
    <source>
        <strain evidence="12 13">NCTC12967</strain>
    </source>
</reference>
<keyword evidence="6" id="KW-0547">Nucleotide-binding</keyword>
<evidence type="ECO:0000313" key="12">
    <source>
        <dbReference type="EMBL" id="VEH71425.1"/>
    </source>
</evidence>
<dbReference type="EMBL" id="LR134406">
    <property type="protein sequence ID" value="VEH71425.1"/>
    <property type="molecule type" value="Genomic_DNA"/>
</dbReference>
<evidence type="ECO:0000259" key="10">
    <source>
        <dbReference type="PROSITE" id="PS50893"/>
    </source>
</evidence>
<evidence type="ECO:0000256" key="1">
    <source>
        <dbReference type="ARBA" id="ARBA00004202"/>
    </source>
</evidence>
<keyword evidence="4" id="KW-1003">Cell membrane</keyword>
<gene>
    <name evidence="12" type="primary">gsiA_10</name>
    <name evidence="11" type="ORF">J5A53_01715</name>
    <name evidence="12" type="ORF">NCTC12967_02745</name>
</gene>
<sequence length="332" mass="36536">MMTPTTGAKPLLEISGLEITYTTNRQPSTAVRDIDLTLYPRETLVLAGESGCGKTTLALAILGLLPKGGGIASGSISFETKKGTTVKLTSLSRDAERALRWTEMSVVFQGAMNSLNPLLTVRQHFVETARAHAGSPKGEKLEAWMAELLEMVMLEPKRVLASYPHQLSGGMRQRVLIALGLLLSPRLVVLDEPTTALDVLTQKAIITILRSLQERIGFSMIFITHDLALAAEIADRVAVMYDGRIVELGTAREVFTDPGHPYTRALLETIPRWDGEPGRLRTIKESLADYDITTDEGATQQLKLQKDSEVWLSETHRVAHIPRKRSEGRADD</sequence>
<dbReference type="Proteomes" id="UP000677180">
    <property type="component" value="Chromosome"/>
</dbReference>
<dbReference type="InterPro" id="IPR013563">
    <property type="entry name" value="Oligopep_ABC_C"/>
</dbReference>
<dbReference type="AlphaFoldDB" id="A0A448N208"/>
<evidence type="ECO:0000256" key="6">
    <source>
        <dbReference type="ARBA" id="ARBA00022741"/>
    </source>
</evidence>
<dbReference type="Pfam" id="PF08352">
    <property type="entry name" value="oligo_HPY"/>
    <property type="match status" value="1"/>
</dbReference>
<evidence type="ECO:0000256" key="3">
    <source>
        <dbReference type="ARBA" id="ARBA00022448"/>
    </source>
</evidence>
<name>A0A448N208_9ACTN</name>
<evidence type="ECO:0000313" key="11">
    <source>
        <dbReference type="EMBL" id="QUC11446.1"/>
    </source>
</evidence>
<evidence type="ECO:0000256" key="4">
    <source>
        <dbReference type="ARBA" id="ARBA00022475"/>
    </source>
</evidence>
<dbReference type="GO" id="GO:0005886">
    <property type="term" value="C:plasma membrane"/>
    <property type="evidence" value="ECO:0007669"/>
    <property type="project" value="UniProtKB-SubCell"/>
</dbReference>
<dbReference type="Pfam" id="PF00005">
    <property type="entry name" value="ABC_tran"/>
    <property type="match status" value="1"/>
</dbReference>
<evidence type="ECO:0000256" key="2">
    <source>
        <dbReference type="ARBA" id="ARBA00005417"/>
    </source>
</evidence>
<organism evidence="12 13">
    <name type="scientific">Arachnia propionica</name>
    <dbReference type="NCBI Taxonomy" id="1750"/>
    <lineage>
        <taxon>Bacteria</taxon>
        <taxon>Bacillati</taxon>
        <taxon>Actinomycetota</taxon>
        <taxon>Actinomycetes</taxon>
        <taxon>Propionibacteriales</taxon>
        <taxon>Propionibacteriaceae</taxon>
        <taxon>Arachnia</taxon>
    </lineage>
</organism>
<dbReference type="InterPro" id="IPR050388">
    <property type="entry name" value="ABC_Ni/Peptide_Import"/>
</dbReference>
<dbReference type="SUPFAM" id="SSF52540">
    <property type="entry name" value="P-loop containing nucleoside triphosphate hydrolases"/>
    <property type="match status" value="1"/>
</dbReference>
<protein>
    <submittedName>
        <fullName evidence="11">ABC transporter ATP-binding protein</fullName>
    </submittedName>
    <submittedName>
        <fullName evidence="12">Glutathione import ATP-binding protein GsiA</fullName>
        <ecNumber evidence="12">3.6.3.-</ecNumber>
    </submittedName>
</protein>
<dbReference type="GO" id="GO:0005524">
    <property type="term" value="F:ATP binding"/>
    <property type="evidence" value="ECO:0007669"/>
    <property type="project" value="UniProtKB-KW"/>
</dbReference>
<evidence type="ECO:0000256" key="7">
    <source>
        <dbReference type="ARBA" id="ARBA00022840"/>
    </source>
</evidence>
<dbReference type="GeneID" id="64408167"/>
<keyword evidence="7 12" id="KW-0067">ATP-binding</keyword>
<evidence type="ECO:0000256" key="8">
    <source>
        <dbReference type="ARBA" id="ARBA00022967"/>
    </source>
</evidence>
<evidence type="ECO:0000256" key="9">
    <source>
        <dbReference type="ARBA" id="ARBA00023136"/>
    </source>
</evidence>
<keyword evidence="12" id="KW-0378">Hydrolase</keyword>